<reference evidence="3" key="1">
    <citation type="journal article" date="2015" name="Nat. Genet.">
        <title>The genome and transcriptome of the zoonotic hookworm Ancylostoma ceylanicum identify infection-specific gene families.</title>
        <authorList>
            <person name="Schwarz E.M."/>
            <person name="Hu Y."/>
            <person name="Antoshechkin I."/>
            <person name="Miller M.M."/>
            <person name="Sternberg P.W."/>
            <person name="Aroian R.V."/>
        </authorList>
    </citation>
    <scope>NUCLEOTIDE SEQUENCE</scope>
    <source>
        <strain evidence="3">HY135</strain>
    </source>
</reference>
<evidence type="ECO:0000313" key="2">
    <source>
        <dbReference type="EMBL" id="EYC03654.1"/>
    </source>
</evidence>
<protein>
    <submittedName>
        <fullName evidence="2">Uncharacterized protein</fullName>
    </submittedName>
</protein>
<feature type="compositionally biased region" description="Basic and acidic residues" evidence="1">
    <location>
        <begin position="55"/>
        <end position="77"/>
    </location>
</feature>
<dbReference type="Proteomes" id="UP000024635">
    <property type="component" value="Unassembled WGS sequence"/>
</dbReference>
<dbReference type="EMBL" id="JARK01001428">
    <property type="protein sequence ID" value="EYC03654.1"/>
    <property type="molecule type" value="Genomic_DNA"/>
</dbReference>
<feature type="compositionally biased region" description="Polar residues" evidence="1">
    <location>
        <begin position="1"/>
        <end position="14"/>
    </location>
</feature>
<gene>
    <name evidence="2" type="primary">Acey_s0092.g2542</name>
    <name evidence="2" type="ORF">Y032_0092g2542</name>
</gene>
<feature type="region of interest" description="Disordered" evidence="1">
    <location>
        <begin position="1"/>
        <end position="78"/>
    </location>
</feature>
<proteinExistence type="predicted"/>
<evidence type="ECO:0000256" key="1">
    <source>
        <dbReference type="SAM" id="MobiDB-lite"/>
    </source>
</evidence>
<name>A0A016TL11_9BILA</name>
<organism evidence="2 3">
    <name type="scientific">Ancylostoma ceylanicum</name>
    <dbReference type="NCBI Taxonomy" id="53326"/>
    <lineage>
        <taxon>Eukaryota</taxon>
        <taxon>Metazoa</taxon>
        <taxon>Ecdysozoa</taxon>
        <taxon>Nematoda</taxon>
        <taxon>Chromadorea</taxon>
        <taxon>Rhabditida</taxon>
        <taxon>Rhabditina</taxon>
        <taxon>Rhabditomorpha</taxon>
        <taxon>Strongyloidea</taxon>
        <taxon>Ancylostomatidae</taxon>
        <taxon>Ancylostomatinae</taxon>
        <taxon>Ancylostoma</taxon>
    </lineage>
</organism>
<keyword evidence="3" id="KW-1185">Reference proteome</keyword>
<accession>A0A016TL11</accession>
<sequence length="85" mass="9603">MNVYSSVKNIMNAQEDQEPVKIDGSPRGSKKGSKKEGGPRRKGSGSSKKKMKPAQFERRQKENQLRKKSGREPRDAAEYVIHIFA</sequence>
<feature type="compositionally biased region" description="Basic residues" evidence="1">
    <location>
        <begin position="40"/>
        <end position="52"/>
    </location>
</feature>
<evidence type="ECO:0000313" key="3">
    <source>
        <dbReference type="Proteomes" id="UP000024635"/>
    </source>
</evidence>
<comment type="caution">
    <text evidence="2">The sequence shown here is derived from an EMBL/GenBank/DDBJ whole genome shotgun (WGS) entry which is preliminary data.</text>
</comment>
<dbReference type="AlphaFoldDB" id="A0A016TL11"/>